<sequence length="150" mass="15959">MISEEELAGTVGHSMPGGTARVEYYADWLLRDALGAPPGEPGLAHPTFAFVAAQGGVGLSLEEVFARFGASSADGPMLGEWAVDFAEPLRLDVDYAVTCVVESARRKTGARTGVFDLVTVRIELTGPDGRVHVTVRPTYVFPRRATGRPA</sequence>
<organism evidence="1 2">
    <name type="scientific">Pseudonocardia yuanmonensis</name>
    <dbReference type="NCBI Taxonomy" id="1095914"/>
    <lineage>
        <taxon>Bacteria</taxon>
        <taxon>Bacillati</taxon>
        <taxon>Actinomycetota</taxon>
        <taxon>Actinomycetes</taxon>
        <taxon>Pseudonocardiales</taxon>
        <taxon>Pseudonocardiaceae</taxon>
        <taxon>Pseudonocardia</taxon>
    </lineage>
</organism>
<name>A0ABP8W9U7_9PSEU</name>
<dbReference type="EMBL" id="BAABIC010000005">
    <property type="protein sequence ID" value="GAA4683425.1"/>
    <property type="molecule type" value="Genomic_DNA"/>
</dbReference>
<proteinExistence type="predicted"/>
<evidence type="ECO:0000313" key="1">
    <source>
        <dbReference type="EMBL" id="GAA4683425.1"/>
    </source>
</evidence>
<keyword evidence="2" id="KW-1185">Reference proteome</keyword>
<evidence type="ECO:0008006" key="3">
    <source>
        <dbReference type="Google" id="ProtNLM"/>
    </source>
</evidence>
<dbReference type="Proteomes" id="UP001500325">
    <property type="component" value="Unassembled WGS sequence"/>
</dbReference>
<protein>
    <recommendedName>
        <fullName evidence="3">Acyl dehydratase</fullName>
    </recommendedName>
</protein>
<dbReference type="Gene3D" id="3.10.129.10">
    <property type="entry name" value="Hotdog Thioesterase"/>
    <property type="match status" value="1"/>
</dbReference>
<reference evidence="2" key="1">
    <citation type="journal article" date="2019" name="Int. J. Syst. Evol. Microbiol.">
        <title>The Global Catalogue of Microorganisms (GCM) 10K type strain sequencing project: providing services to taxonomists for standard genome sequencing and annotation.</title>
        <authorList>
            <consortium name="The Broad Institute Genomics Platform"/>
            <consortium name="The Broad Institute Genome Sequencing Center for Infectious Disease"/>
            <person name="Wu L."/>
            <person name="Ma J."/>
        </authorList>
    </citation>
    <scope>NUCLEOTIDE SEQUENCE [LARGE SCALE GENOMIC DNA]</scope>
    <source>
        <strain evidence="2">JCM 18055</strain>
    </source>
</reference>
<comment type="caution">
    <text evidence="1">The sequence shown here is derived from an EMBL/GenBank/DDBJ whole genome shotgun (WGS) entry which is preliminary data.</text>
</comment>
<evidence type="ECO:0000313" key="2">
    <source>
        <dbReference type="Proteomes" id="UP001500325"/>
    </source>
</evidence>
<dbReference type="InterPro" id="IPR029069">
    <property type="entry name" value="HotDog_dom_sf"/>
</dbReference>
<gene>
    <name evidence="1" type="ORF">GCM10023215_17220</name>
</gene>
<dbReference type="SUPFAM" id="SSF54637">
    <property type="entry name" value="Thioesterase/thiol ester dehydrase-isomerase"/>
    <property type="match status" value="1"/>
</dbReference>
<dbReference type="RefSeq" id="WP_345379607.1">
    <property type="nucleotide sequence ID" value="NZ_BAABIC010000005.1"/>
</dbReference>
<accession>A0ABP8W9U7</accession>